<reference evidence="2 3" key="1">
    <citation type="submission" date="2015-09" db="EMBL/GenBank/DDBJ databases">
        <title>A metagenomics-based metabolic model of nitrate-dependent anaerobic oxidation of methane by Methanoperedens-like archaea.</title>
        <authorList>
            <person name="Arshad A."/>
            <person name="Speth D.R."/>
            <person name="De Graaf R.M."/>
            <person name="Op Den Camp H.J."/>
            <person name="Jetten M.S."/>
            <person name="Welte C.U."/>
        </authorList>
    </citation>
    <scope>NUCLEOTIDE SEQUENCE [LARGE SCALE GENOMIC DNA]</scope>
</reference>
<evidence type="ECO:0000256" key="1">
    <source>
        <dbReference type="ARBA" id="ARBA00009981"/>
    </source>
</evidence>
<sequence>MSSEIEAFTEHKAHWVTISSDEYESMKSTLEVLSDSELIDQIKESREDYNSGKFKKLRDLMKE</sequence>
<dbReference type="Proteomes" id="UP000050360">
    <property type="component" value="Unassembled WGS sequence"/>
</dbReference>
<dbReference type="Gene3D" id="1.10.1220.170">
    <property type="match status" value="1"/>
</dbReference>
<protein>
    <recommendedName>
        <fullName evidence="4">Antitoxin</fullName>
    </recommendedName>
</protein>
<dbReference type="EMBL" id="LKCM01000199">
    <property type="protein sequence ID" value="KPQ42877.1"/>
    <property type="molecule type" value="Genomic_DNA"/>
</dbReference>
<name>A0A0P7ZGR9_9EURY</name>
<comment type="similarity">
    <text evidence="1">Belongs to the phD/YefM antitoxin family.</text>
</comment>
<dbReference type="SUPFAM" id="SSF143120">
    <property type="entry name" value="YefM-like"/>
    <property type="match status" value="1"/>
</dbReference>
<evidence type="ECO:0008006" key="4">
    <source>
        <dbReference type="Google" id="ProtNLM"/>
    </source>
</evidence>
<organism evidence="2 3">
    <name type="scientific">Candidatus Methanoperedens nitratireducens</name>
    <dbReference type="NCBI Taxonomy" id="1392998"/>
    <lineage>
        <taxon>Archaea</taxon>
        <taxon>Methanobacteriati</taxon>
        <taxon>Methanobacteriota</taxon>
        <taxon>Stenosarchaea group</taxon>
        <taxon>Methanomicrobia</taxon>
        <taxon>Methanosarcinales</taxon>
        <taxon>ANME-2 cluster</taxon>
        <taxon>Candidatus Methanoperedentaceae</taxon>
        <taxon>Candidatus Methanoperedens</taxon>
    </lineage>
</organism>
<proteinExistence type="inferred from homology"/>
<comment type="caution">
    <text evidence="2">The sequence shown here is derived from an EMBL/GenBank/DDBJ whole genome shotgun (WGS) entry which is preliminary data.</text>
</comment>
<evidence type="ECO:0000313" key="2">
    <source>
        <dbReference type="EMBL" id="KPQ42877.1"/>
    </source>
</evidence>
<gene>
    <name evidence="2" type="ORF">MPEBLZ_02559</name>
</gene>
<dbReference type="AlphaFoldDB" id="A0A0P7ZGR9"/>
<accession>A0A0P7ZGR9</accession>
<dbReference type="InterPro" id="IPR036165">
    <property type="entry name" value="YefM-like_sf"/>
</dbReference>
<evidence type="ECO:0000313" key="3">
    <source>
        <dbReference type="Proteomes" id="UP000050360"/>
    </source>
</evidence>